<dbReference type="RefSeq" id="XP_013960728.1">
    <property type="nucleotide sequence ID" value="XM_014105253.1"/>
</dbReference>
<organism evidence="1 2">
    <name type="scientific">Hypocrea virens (strain Gv29-8 / FGSC 10586)</name>
    <name type="common">Gliocladium virens</name>
    <name type="synonym">Trichoderma virens</name>
    <dbReference type="NCBI Taxonomy" id="413071"/>
    <lineage>
        <taxon>Eukaryota</taxon>
        <taxon>Fungi</taxon>
        <taxon>Dikarya</taxon>
        <taxon>Ascomycota</taxon>
        <taxon>Pezizomycotina</taxon>
        <taxon>Sordariomycetes</taxon>
        <taxon>Hypocreomycetidae</taxon>
        <taxon>Hypocreales</taxon>
        <taxon>Hypocreaceae</taxon>
        <taxon>Trichoderma</taxon>
    </lineage>
</organism>
<proteinExistence type="predicted"/>
<dbReference type="InParanoid" id="G9MG74"/>
<dbReference type="VEuPathDB" id="FungiDB:TRIVIDRAFT_185676"/>
<gene>
    <name evidence="1" type="ORF">TRIVIDRAFT_185676</name>
</gene>
<protein>
    <submittedName>
        <fullName evidence="1">Uncharacterized protein</fullName>
    </submittedName>
</protein>
<keyword evidence="2" id="KW-1185">Reference proteome</keyword>
<dbReference type="AlphaFoldDB" id="G9MG74"/>
<name>G9MG74_HYPVG</name>
<reference evidence="1 2" key="1">
    <citation type="journal article" date="2011" name="Genome Biol.">
        <title>Comparative genome sequence analysis underscores mycoparasitism as the ancestral life style of Trichoderma.</title>
        <authorList>
            <person name="Kubicek C.P."/>
            <person name="Herrera-Estrella A."/>
            <person name="Seidl-Seiboth V."/>
            <person name="Martinez D.A."/>
            <person name="Druzhinina I.S."/>
            <person name="Thon M."/>
            <person name="Zeilinger S."/>
            <person name="Casas-Flores S."/>
            <person name="Horwitz B.A."/>
            <person name="Mukherjee P.K."/>
            <person name="Mukherjee M."/>
            <person name="Kredics L."/>
            <person name="Alcaraz L.D."/>
            <person name="Aerts A."/>
            <person name="Antal Z."/>
            <person name="Atanasova L."/>
            <person name="Cervantes-Badillo M.G."/>
            <person name="Challacombe J."/>
            <person name="Chertkov O."/>
            <person name="McCluskey K."/>
            <person name="Coulpier F."/>
            <person name="Deshpande N."/>
            <person name="von Doehren H."/>
            <person name="Ebbole D.J."/>
            <person name="Esquivel-Naranjo E.U."/>
            <person name="Fekete E."/>
            <person name="Flipphi M."/>
            <person name="Glaser F."/>
            <person name="Gomez-Rodriguez E.Y."/>
            <person name="Gruber S."/>
            <person name="Han C."/>
            <person name="Henrissat B."/>
            <person name="Hermosa R."/>
            <person name="Hernandez-Onate M."/>
            <person name="Karaffa L."/>
            <person name="Kosti I."/>
            <person name="Le Crom S."/>
            <person name="Lindquist E."/>
            <person name="Lucas S."/>
            <person name="Luebeck M."/>
            <person name="Luebeck P.S."/>
            <person name="Margeot A."/>
            <person name="Metz B."/>
            <person name="Misra M."/>
            <person name="Nevalainen H."/>
            <person name="Omann M."/>
            <person name="Packer N."/>
            <person name="Perrone G."/>
            <person name="Uresti-Rivera E.E."/>
            <person name="Salamov A."/>
            <person name="Schmoll M."/>
            <person name="Seiboth B."/>
            <person name="Shapiro H."/>
            <person name="Sukno S."/>
            <person name="Tamayo-Ramos J.A."/>
            <person name="Tisch D."/>
            <person name="Wiest A."/>
            <person name="Wilkinson H.H."/>
            <person name="Zhang M."/>
            <person name="Coutinho P.M."/>
            <person name="Kenerley C.M."/>
            <person name="Monte E."/>
            <person name="Baker S.E."/>
            <person name="Grigoriev I.V."/>
        </authorList>
    </citation>
    <scope>NUCLEOTIDE SEQUENCE [LARGE SCALE GENOMIC DNA]</scope>
    <source>
        <strain evidence="2">Gv29-8 / FGSC 10586</strain>
    </source>
</reference>
<dbReference type="EMBL" id="ABDF02000002">
    <property type="protein sequence ID" value="EHK26524.1"/>
    <property type="molecule type" value="Genomic_DNA"/>
</dbReference>
<dbReference type="HOGENOM" id="CLU_2606357_0_0_1"/>
<dbReference type="GeneID" id="25789240"/>
<evidence type="ECO:0000313" key="1">
    <source>
        <dbReference type="EMBL" id="EHK26524.1"/>
    </source>
</evidence>
<accession>G9MG74</accession>
<dbReference type="Proteomes" id="UP000007115">
    <property type="component" value="Unassembled WGS sequence"/>
</dbReference>
<evidence type="ECO:0000313" key="2">
    <source>
        <dbReference type="Proteomes" id="UP000007115"/>
    </source>
</evidence>
<sequence>MLSTYCPGTGISTVTLSTRQSGKLKIPGSIVGEESVHSQFDSHAAAPPKRSIPALPVDLALFPRGVHLSLFENKMRADG</sequence>
<comment type="caution">
    <text evidence="1">The sequence shown here is derived from an EMBL/GenBank/DDBJ whole genome shotgun (WGS) entry which is preliminary data.</text>
</comment>